<reference evidence="1" key="1">
    <citation type="submission" date="2021-06" db="EMBL/GenBank/DDBJ databases">
        <title>Complete genome sequence of Nocardioides sp. G188.</title>
        <authorList>
            <person name="Im W.-T."/>
        </authorList>
    </citation>
    <scope>NUCLEOTIDE SEQUENCE</scope>
    <source>
        <strain evidence="1">G188</strain>
    </source>
</reference>
<organism evidence="1 2">
    <name type="scientific">Nocardioides panacis</name>
    <dbReference type="NCBI Taxonomy" id="2849501"/>
    <lineage>
        <taxon>Bacteria</taxon>
        <taxon>Bacillati</taxon>
        <taxon>Actinomycetota</taxon>
        <taxon>Actinomycetes</taxon>
        <taxon>Propionibacteriales</taxon>
        <taxon>Nocardioidaceae</taxon>
        <taxon>Nocardioides</taxon>
    </lineage>
</organism>
<name>A0A975Y1Q1_9ACTN</name>
<dbReference type="AlphaFoldDB" id="A0A975Y1Q1"/>
<accession>A0A975Y1Q1</accession>
<sequence>MDHLPRSGTLRWSGTLSFHEEARTWIVPFSGTKTLAPRHTKVDRTAEKLTDWVSRMRTHGASFRTLAGSGFRTWLPALRVALGLEPDAPVPLVNVRDPRLLRLELQIVAPQLARRRGAGVTRSPAYPMLPLLAGPPLTLGQLPALSRRTGEPIQLLRRLHALYVVGPVSTRPAWLHPASPRAAGCYPAAGRTGFLGFDRLPVPEEHRDDFRRWLKRSRFAQDWQLTPDGLRLRTCEFCGHHRLSPSRLREVSGAICSRCRRDRAGVPWPAVPYDAYRDRP</sequence>
<dbReference type="EMBL" id="CP077062">
    <property type="protein sequence ID" value="QWZ09743.1"/>
    <property type="molecule type" value="Genomic_DNA"/>
</dbReference>
<dbReference type="Proteomes" id="UP000683575">
    <property type="component" value="Chromosome"/>
</dbReference>
<evidence type="ECO:0000313" key="2">
    <source>
        <dbReference type="Proteomes" id="UP000683575"/>
    </source>
</evidence>
<keyword evidence="2" id="KW-1185">Reference proteome</keyword>
<proteinExistence type="predicted"/>
<dbReference type="RefSeq" id="WP_216941589.1">
    <property type="nucleotide sequence ID" value="NZ_CP077062.1"/>
</dbReference>
<gene>
    <name evidence="1" type="ORF">KRR39_08395</name>
</gene>
<evidence type="ECO:0000313" key="1">
    <source>
        <dbReference type="EMBL" id="QWZ09743.1"/>
    </source>
</evidence>
<protein>
    <submittedName>
        <fullName evidence="1">Uncharacterized protein</fullName>
    </submittedName>
</protein>
<dbReference type="KEGG" id="nps:KRR39_08395"/>